<dbReference type="Proteomes" id="UP001500840">
    <property type="component" value="Unassembled WGS sequence"/>
</dbReference>
<evidence type="ECO:0000256" key="1">
    <source>
        <dbReference type="SAM" id="Phobius"/>
    </source>
</evidence>
<organism evidence="2 3">
    <name type="scientific">Novipirellula rosea</name>
    <dbReference type="NCBI Taxonomy" id="1031540"/>
    <lineage>
        <taxon>Bacteria</taxon>
        <taxon>Pseudomonadati</taxon>
        <taxon>Planctomycetota</taxon>
        <taxon>Planctomycetia</taxon>
        <taxon>Pirellulales</taxon>
        <taxon>Pirellulaceae</taxon>
        <taxon>Novipirellula</taxon>
    </lineage>
</organism>
<dbReference type="Pfam" id="PF09656">
    <property type="entry name" value="PGPGW"/>
    <property type="match status" value="1"/>
</dbReference>
<keyword evidence="3" id="KW-1185">Reference proteome</keyword>
<keyword evidence="1" id="KW-0812">Transmembrane</keyword>
<evidence type="ECO:0008006" key="4">
    <source>
        <dbReference type="Google" id="ProtNLM"/>
    </source>
</evidence>
<keyword evidence="1" id="KW-1133">Transmembrane helix</keyword>
<dbReference type="InterPro" id="IPR019099">
    <property type="entry name" value="Uncharacterised_PGPGW_TM"/>
</dbReference>
<proteinExistence type="predicted"/>
<name>A0ABP8MRQ4_9BACT</name>
<keyword evidence="1" id="KW-0472">Membrane</keyword>
<evidence type="ECO:0000313" key="3">
    <source>
        <dbReference type="Proteomes" id="UP001500840"/>
    </source>
</evidence>
<evidence type="ECO:0000313" key="2">
    <source>
        <dbReference type="EMBL" id="GAA4455010.1"/>
    </source>
</evidence>
<feature type="transmembrane region" description="Helical" evidence="1">
    <location>
        <begin position="12"/>
        <end position="36"/>
    </location>
</feature>
<sequence>MLYLYGMITEPMFWWVATVSAIVFAASLVAVPWLILRLPSDYFNHRRRIMIRPQTRASVYYHCVWLVLKNITGAAFLTMGIAMLVLPGQGLLTIFIGLSLLDFPGKYQLQRSLVSKPFILKPLNWIRRKGGKADFIVHSS</sequence>
<protein>
    <recommendedName>
        <fullName evidence="4">Transmembrane protein (PGPGW)</fullName>
    </recommendedName>
</protein>
<gene>
    <name evidence="2" type="ORF">GCM10023156_28350</name>
</gene>
<accession>A0ABP8MRQ4</accession>
<feature type="transmembrane region" description="Helical" evidence="1">
    <location>
        <begin position="81"/>
        <end position="101"/>
    </location>
</feature>
<reference evidence="3" key="1">
    <citation type="journal article" date="2019" name="Int. J. Syst. Evol. Microbiol.">
        <title>The Global Catalogue of Microorganisms (GCM) 10K type strain sequencing project: providing services to taxonomists for standard genome sequencing and annotation.</title>
        <authorList>
            <consortium name="The Broad Institute Genomics Platform"/>
            <consortium name="The Broad Institute Genome Sequencing Center for Infectious Disease"/>
            <person name="Wu L."/>
            <person name="Ma J."/>
        </authorList>
    </citation>
    <scope>NUCLEOTIDE SEQUENCE [LARGE SCALE GENOMIC DNA]</scope>
    <source>
        <strain evidence="3">JCM 17759</strain>
    </source>
</reference>
<comment type="caution">
    <text evidence="2">The sequence shown here is derived from an EMBL/GenBank/DDBJ whole genome shotgun (WGS) entry which is preliminary data.</text>
</comment>
<dbReference type="EMBL" id="BAABGA010000035">
    <property type="protein sequence ID" value="GAA4455010.1"/>
    <property type="molecule type" value="Genomic_DNA"/>
</dbReference>